<evidence type="ECO:0000256" key="1">
    <source>
        <dbReference type="SAM" id="MobiDB-lite"/>
    </source>
</evidence>
<accession>A0ABD0Y3M2</accession>
<gene>
    <name evidence="2" type="ORF">AAG570_003915</name>
</gene>
<name>A0ABD0Y3M2_9HEMI</name>
<dbReference type="Proteomes" id="UP001558652">
    <property type="component" value="Unassembled WGS sequence"/>
</dbReference>
<feature type="compositionally biased region" description="Basic and acidic residues" evidence="1">
    <location>
        <begin position="126"/>
        <end position="151"/>
    </location>
</feature>
<comment type="caution">
    <text evidence="2">The sequence shown here is derived from an EMBL/GenBank/DDBJ whole genome shotgun (WGS) entry which is preliminary data.</text>
</comment>
<keyword evidence="3" id="KW-1185">Reference proteome</keyword>
<proteinExistence type="predicted"/>
<feature type="compositionally biased region" description="Polar residues" evidence="1">
    <location>
        <begin position="171"/>
        <end position="185"/>
    </location>
</feature>
<organism evidence="2 3">
    <name type="scientific">Ranatra chinensis</name>
    <dbReference type="NCBI Taxonomy" id="642074"/>
    <lineage>
        <taxon>Eukaryota</taxon>
        <taxon>Metazoa</taxon>
        <taxon>Ecdysozoa</taxon>
        <taxon>Arthropoda</taxon>
        <taxon>Hexapoda</taxon>
        <taxon>Insecta</taxon>
        <taxon>Pterygota</taxon>
        <taxon>Neoptera</taxon>
        <taxon>Paraneoptera</taxon>
        <taxon>Hemiptera</taxon>
        <taxon>Heteroptera</taxon>
        <taxon>Panheteroptera</taxon>
        <taxon>Nepomorpha</taxon>
        <taxon>Nepidae</taxon>
        <taxon>Ranatrinae</taxon>
        <taxon>Ranatra</taxon>
    </lineage>
</organism>
<protein>
    <submittedName>
        <fullName evidence="2">Uncharacterized protein</fullName>
    </submittedName>
</protein>
<dbReference type="EMBL" id="JBFDAA010000015">
    <property type="protein sequence ID" value="KAL1117600.1"/>
    <property type="molecule type" value="Genomic_DNA"/>
</dbReference>
<dbReference type="AlphaFoldDB" id="A0ABD0Y3M2"/>
<evidence type="ECO:0000313" key="3">
    <source>
        <dbReference type="Proteomes" id="UP001558652"/>
    </source>
</evidence>
<evidence type="ECO:0000313" key="2">
    <source>
        <dbReference type="EMBL" id="KAL1117600.1"/>
    </source>
</evidence>
<reference evidence="2 3" key="1">
    <citation type="submission" date="2024-07" db="EMBL/GenBank/DDBJ databases">
        <title>Chromosome-level genome assembly of the water stick insect Ranatra chinensis (Heteroptera: Nepidae).</title>
        <authorList>
            <person name="Liu X."/>
        </authorList>
    </citation>
    <scope>NUCLEOTIDE SEQUENCE [LARGE SCALE GENOMIC DNA]</scope>
    <source>
        <strain evidence="2">Cailab_2021Rc</strain>
        <tissue evidence="2">Muscle</tissue>
    </source>
</reference>
<sequence>MLTIKEEPPVEEETPEGKDDGSGPTEETEPPVPPPLNCDHSFCACQRDKKITGFAPPKPKGLPWSTGLLRCLPGTLPLLKRGEEYPPAKCRRPKFHPNLMVPLREDRDETKNQMVFFLRVVGLANDLKDGKYPAEDGEEKSKEQETPKEAEGQPAAGDQPPTPAVDPANIPPTQDNPPTEESQPS</sequence>
<feature type="region of interest" description="Disordered" evidence="1">
    <location>
        <begin position="1"/>
        <end position="37"/>
    </location>
</feature>
<feature type="region of interest" description="Disordered" evidence="1">
    <location>
        <begin position="126"/>
        <end position="185"/>
    </location>
</feature>